<dbReference type="EMBL" id="LS483476">
    <property type="protein sequence ID" value="SQI58712.1"/>
    <property type="molecule type" value="Genomic_DNA"/>
</dbReference>
<evidence type="ECO:0000313" key="5">
    <source>
        <dbReference type="EMBL" id="SQI58712.1"/>
    </source>
</evidence>
<dbReference type="KEGG" id="blen:NCTC4824_02267"/>
<evidence type="ECO:0000256" key="1">
    <source>
        <dbReference type="ARBA" id="ARBA00001946"/>
    </source>
</evidence>
<dbReference type="SUPFAM" id="SSF55811">
    <property type="entry name" value="Nudix"/>
    <property type="match status" value="1"/>
</dbReference>
<comment type="similarity">
    <text evidence="3">Belongs to the Nudix hydrolase family.</text>
</comment>
<evidence type="ECO:0000256" key="2">
    <source>
        <dbReference type="ARBA" id="ARBA00022801"/>
    </source>
</evidence>
<dbReference type="PROSITE" id="PS51462">
    <property type="entry name" value="NUDIX"/>
    <property type="match status" value="1"/>
</dbReference>
<evidence type="ECO:0000313" key="6">
    <source>
        <dbReference type="Proteomes" id="UP000249134"/>
    </source>
</evidence>
<dbReference type="STRING" id="1348624.GCA_001591545_01319"/>
<dbReference type="PANTHER" id="PTHR43046:SF2">
    <property type="entry name" value="8-OXO-DGTP DIPHOSPHATASE-RELATED"/>
    <property type="match status" value="1"/>
</dbReference>
<accession>A0A2X4WJ16</accession>
<organism evidence="5 6">
    <name type="scientific">Lederbergia lenta</name>
    <name type="common">Bacillus lentus</name>
    <dbReference type="NCBI Taxonomy" id="1467"/>
    <lineage>
        <taxon>Bacteria</taxon>
        <taxon>Bacillati</taxon>
        <taxon>Bacillota</taxon>
        <taxon>Bacilli</taxon>
        <taxon>Bacillales</taxon>
        <taxon>Bacillaceae</taxon>
        <taxon>Lederbergia</taxon>
    </lineage>
</organism>
<dbReference type="GO" id="GO:0016787">
    <property type="term" value="F:hydrolase activity"/>
    <property type="evidence" value="ECO:0007669"/>
    <property type="project" value="UniProtKB-KW"/>
</dbReference>
<proteinExistence type="inferred from homology"/>
<reference evidence="5 6" key="1">
    <citation type="submission" date="2018-06" db="EMBL/GenBank/DDBJ databases">
        <authorList>
            <consortium name="Pathogen Informatics"/>
            <person name="Doyle S."/>
        </authorList>
    </citation>
    <scope>NUCLEOTIDE SEQUENCE [LARGE SCALE GENOMIC DNA]</scope>
    <source>
        <strain evidence="5 6">NCTC4824</strain>
    </source>
</reference>
<keyword evidence="2 3" id="KW-0378">Hydrolase</keyword>
<dbReference type="CDD" id="cd02883">
    <property type="entry name" value="NUDIX_Hydrolase"/>
    <property type="match status" value="1"/>
</dbReference>
<dbReference type="PRINTS" id="PR00502">
    <property type="entry name" value="NUDIXFAMILY"/>
</dbReference>
<dbReference type="PANTHER" id="PTHR43046">
    <property type="entry name" value="GDP-MANNOSE MANNOSYL HYDROLASE"/>
    <property type="match status" value="1"/>
</dbReference>
<dbReference type="AlphaFoldDB" id="A0A2X4WJ16"/>
<name>A0A2X4WJ16_LEDLE</name>
<dbReference type="PROSITE" id="PS00893">
    <property type="entry name" value="NUDIX_BOX"/>
    <property type="match status" value="1"/>
</dbReference>
<dbReference type="InterPro" id="IPR020476">
    <property type="entry name" value="Nudix_hydrolase"/>
</dbReference>
<dbReference type="Pfam" id="PF00293">
    <property type="entry name" value="NUDIX"/>
    <property type="match status" value="1"/>
</dbReference>
<dbReference type="InterPro" id="IPR015797">
    <property type="entry name" value="NUDIX_hydrolase-like_dom_sf"/>
</dbReference>
<dbReference type="EC" id="3.6.1.-" evidence="5"/>
<dbReference type="Gene3D" id="3.90.79.10">
    <property type="entry name" value="Nucleoside Triphosphate Pyrophosphohydrolase"/>
    <property type="match status" value="1"/>
</dbReference>
<feature type="domain" description="Nudix hydrolase" evidence="4">
    <location>
        <begin position="5"/>
        <end position="130"/>
    </location>
</feature>
<evidence type="ECO:0000256" key="3">
    <source>
        <dbReference type="RuleBase" id="RU003476"/>
    </source>
</evidence>
<comment type="cofactor">
    <cofactor evidence="1">
        <name>Mg(2+)</name>
        <dbReference type="ChEBI" id="CHEBI:18420"/>
    </cofactor>
</comment>
<dbReference type="InterPro" id="IPR020084">
    <property type="entry name" value="NUDIX_hydrolase_CS"/>
</dbReference>
<dbReference type="RefSeq" id="WP_066138629.1">
    <property type="nucleotide sequence ID" value="NZ_CBCSGM010000001.1"/>
</dbReference>
<dbReference type="Proteomes" id="UP000249134">
    <property type="component" value="Chromosome 1"/>
</dbReference>
<dbReference type="InterPro" id="IPR000086">
    <property type="entry name" value="NUDIX_hydrolase_dom"/>
</dbReference>
<protein>
    <submittedName>
        <fullName evidence="5">MutT/NUDIX family protein</fullName>
        <ecNumber evidence="5">3.6.1.-</ecNumber>
    </submittedName>
</protein>
<keyword evidence="6" id="KW-1185">Reference proteome</keyword>
<gene>
    <name evidence="5" type="ORF">NCTC4824_02267</name>
</gene>
<sequence length="152" mass="17270">MSTPKHIVAVSAYVTNSKNEVLLVKTHWRSDTWELPGGQVEEGEPPSKAVQREFFEETGIIIDPVGVTGVYYNTTKGIVSIVFSAKYVSGEVKIQPEEIKEACFVELNEENIDMYITRPHMRSRTLDAMRKKSLAPYESWEVGTFTLLERLE</sequence>
<evidence type="ECO:0000259" key="4">
    <source>
        <dbReference type="PROSITE" id="PS51462"/>
    </source>
</evidence>